<feature type="compositionally biased region" description="Low complexity" evidence="1">
    <location>
        <begin position="1"/>
        <end position="24"/>
    </location>
</feature>
<feature type="region of interest" description="Disordered" evidence="1">
    <location>
        <begin position="132"/>
        <end position="156"/>
    </location>
</feature>
<name>A0A182JH89_ANOAO</name>
<dbReference type="STRING" id="41427.A0A182JH89"/>
<sequence>MPGAADGSNAQAPPAAAAGVPDAPIILNQNATTEQQAASNETDTKTPLAELPQTPVETTTVDPKAKQYIPPPGQYYPSTGQYVPPGEYDPATGIFTPGRYIPDTNIFQSGQYDPLTQWFSPGKYEANGQFIPDPNNPPLSLAANAEPGAAAPPQPETVTPAIASQLKTNGQATSDATMKTVSLLTSLVALLVSAGGFRLIVRF</sequence>
<feature type="compositionally biased region" description="Polar residues" evidence="1">
    <location>
        <begin position="27"/>
        <end position="41"/>
    </location>
</feature>
<dbReference type="VEuPathDB" id="VectorBase:AATE018061"/>
<accession>A0A182JH89</accession>
<evidence type="ECO:0000313" key="2">
    <source>
        <dbReference type="EnsemblMetazoa" id="AATE018061-PA.1"/>
    </source>
</evidence>
<dbReference type="AlphaFoldDB" id="A0A182JH89"/>
<proteinExistence type="predicted"/>
<dbReference type="EnsemblMetazoa" id="AATE018061-RA">
    <property type="protein sequence ID" value="AATE018061-PA.1"/>
    <property type="gene ID" value="AATE018061"/>
</dbReference>
<evidence type="ECO:0000256" key="1">
    <source>
        <dbReference type="SAM" id="MobiDB-lite"/>
    </source>
</evidence>
<feature type="region of interest" description="Disordered" evidence="1">
    <location>
        <begin position="1"/>
        <end position="71"/>
    </location>
</feature>
<organism evidence="2">
    <name type="scientific">Anopheles atroparvus</name>
    <name type="common">European mosquito</name>
    <dbReference type="NCBI Taxonomy" id="41427"/>
    <lineage>
        <taxon>Eukaryota</taxon>
        <taxon>Metazoa</taxon>
        <taxon>Ecdysozoa</taxon>
        <taxon>Arthropoda</taxon>
        <taxon>Hexapoda</taxon>
        <taxon>Insecta</taxon>
        <taxon>Pterygota</taxon>
        <taxon>Neoptera</taxon>
        <taxon>Endopterygota</taxon>
        <taxon>Diptera</taxon>
        <taxon>Nematocera</taxon>
        <taxon>Culicoidea</taxon>
        <taxon>Culicidae</taxon>
        <taxon>Anophelinae</taxon>
        <taxon>Anopheles</taxon>
    </lineage>
</organism>
<reference evidence="2" key="1">
    <citation type="submission" date="2022-08" db="UniProtKB">
        <authorList>
            <consortium name="EnsemblMetazoa"/>
        </authorList>
    </citation>
    <scope>IDENTIFICATION</scope>
    <source>
        <strain evidence="2">EBRO</strain>
    </source>
</reference>
<protein>
    <submittedName>
        <fullName evidence="2">Uncharacterized protein</fullName>
    </submittedName>
</protein>